<keyword evidence="1" id="KW-0812">Transmembrane</keyword>
<dbReference type="Proteomes" id="UP000002316">
    <property type="component" value="Chromosome 4"/>
</dbReference>
<sequence>MLTQWSIQAPTCMFYSFLHFILLCWPPLLPAVACCLITSFKLRGRTSLSFNLNVYPAKNIPVSIYIYIHTYIFRRLLTTSLNTTPQTMTFSLLLLLSLLSLGLLLLLQCGNTYADRLRFNERC</sequence>
<dbReference type="AlphaFoldDB" id="C9ZMA3"/>
<name>C9ZMA3_TRYB9</name>
<dbReference type="KEGG" id="tbg:TbgDal_IV4760"/>
<dbReference type="GeneID" id="23859924"/>
<protein>
    <submittedName>
        <fullName evidence="2">Uncharacterized protein</fullName>
    </submittedName>
</protein>
<gene>
    <name evidence="2" type="ORF">TbgDal_IV4760</name>
</gene>
<feature type="transmembrane region" description="Helical" evidence="1">
    <location>
        <begin position="60"/>
        <end position="77"/>
    </location>
</feature>
<feature type="transmembrane region" description="Helical" evidence="1">
    <location>
        <begin position="12"/>
        <end position="40"/>
    </location>
</feature>
<dbReference type="RefSeq" id="XP_011773064.1">
    <property type="nucleotide sequence ID" value="XM_011774762.1"/>
</dbReference>
<proteinExistence type="predicted"/>
<keyword evidence="1" id="KW-0472">Membrane</keyword>
<feature type="transmembrane region" description="Helical" evidence="1">
    <location>
        <begin position="89"/>
        <end position="107"/>
    </location>
</feature>
<reference evidence="3" key="1">
    <citation type="journal article" date="2010" name="PLoS Negl. Trop. Dis.">
        <title>The genome sequence of Trypanosoma brucei gambiense, causative agent of chronic human african trypanosomiasis.</title>
        <authorList>
            <person name="Jackson A.P."/>
            <person name="Sanders M."/>
            <person name="Berry A."/>
            <person name="McQuillan J."/>
            <person name="Aslett M.A."/>
            <person name="Quail M.A."/>
            <person name="Chukualim B."/>
            <person name="Capewell P."/>
            <person name="MacLeod A."/>
            <person name="Melville S.E."/>
            <person name="Gibson W."/>
            <person name="Barry J.D."/>
            <person name="Berriman M."/>
            <person name="Hertz-Fowler C."/>
        </authorList>
    </citation>
    <scope>NUCLEOTIDE SEQUENCE [LARGE SCALE GENOMIC DNA]</scope>
    <source>
        <strain evidence="3">MHOM/CI/86/DAL972</strain>
    </source>
</reference>
<evidence type="ECO:0000313" key="2">
    <source>
        <dbReference type="EMBL" id="CBH10776.1"/>
    </source>
</evidence>
<dbReference type="EMBL" id="FN554967">
    <property type="protein sequence ID" value="CBH10776.1"/>
    <property type="molecule type" value="Genomic_DNA"/>
</dbReference>
<accession>C9ZMA3</accession>
<evidence type="ECO:0000313" key="3">
    <source>
        <dbReference type="Proteomes" id="UP000002316"/>
    </source>
</evidence>
<keyword evidence="1" id="KW-1133">Transmembrane helix</keyword>
<organism evidence="2 3">
    <name type="scientific">Trypanosoma brucei gambiense (strain MHOM/CI/86/DAL972)</name>
    <dbReference type="NCBI Taxonomy" id="679716"/>
    <lineage>
        <taxon>Eukaryota</taxon>
        <taxon>Discoba</taxon>
        <taxon>Euglenozoa</taxon>
        <taxon>Kinetoplastea</taxon>
        <taxon>Metakinetoplastina</taxon>
        <taxon>Trypanosomatida</taxon>
        <taxon>Trypanosomatidae</taxon>
        <taxon>Trypanosoma</taxon>
    </lineage>
</organism>
<evidence type="ECO:0000256" key="1">
    <source>
        <dbReference type="SAM" id="Phobius"/>
    </source>
</evidence>